<accession>A0A1H9I9Z5</accession>
<feature type="domain" description="VOC" evidence="1">
    <location>
        <begin position="6"/>
        <end position="121"/>
    </location>
</feature>
<dbReference type="Pfam" id="PF00903">
    <property type="entry name" value="Glyoxalase"/>
    <property type="match status" value="1"/>
</dbReference>
<dbReference type="RefSeq" id="WP_092505357.1">
    <property type="nucleotide sequence ID" value="NZ_FOEH01000005.1"/>
</dbReference>
<dbReference type="SUPFAM" id="SSF54593">
    <property type="entry name" value="Glyoxalase/Bleomycin resistance protein/Dihydroxybiphenyl dioxygenase"/>
    <property type="match status" value="1"/>
</dbReference>
<dbReference type="PROSITE" id="PS51819">
    <property type="entry name" value="VOC"/>
    <property type="match status" value="1"/>
</dbReference>
<gene>
    <name evidence="2" type="ORF">SAMN05216232_3108</name>
</gene>
<dbReference type="PANTHER" id="PTHR33993">
    <property type="entry name" value="GLYOXALASE-RELATED"/>
    <property type="match status" value="1"/>
</dbReference>
<protein>
    <recommendedName>
        <fullName evidence="1">VOC domain-containing protein</fullName>
    </recommendedName>
</protein>
<evidence type="ECO:0000313" key="3">
    <source>
        <dbReference type="Proteomes" id="UP000198733"/>
    </source>
</evidence>
<evidence type="ECO:0000313" key="2">
    <source>
        <dbReference type="EMBL" id="SEQ71389.1"/>
    </source>
</evidence>
<dbReference type="CDD" id="cd07247">
    <property type="entry name" value="SgaA_N_like"/>
    <property type="match status" value="1"/>
</dbReference>
<name>A0A1H9I9Z5_9BACI</name>
<dbReference type="EMBL" id="FOEH01000005">
    <property type="protein sequence ID" value="SEQ71389.1"/>
    <property type="molecule type" value="Genomic_DNA"/>
</dbReference>
<proteinExistence type="predicted"/>
<dbReference type="Gene3D" id="3.10.180.10">
    <property type="entry name" value="2,3-Dihydroxybiphenyl 1,2-Dioxygenase, domain 1"/>
    <property type="match status" value="1"/>
</dbReference>
<dbReference type="PANTHER" id="PTHR33993:SF14">
    <property type="entry name" value="GB|AAF24581.1"/>
    <property type="match status" value="1"/>
</dbReference>
<dbReference type="InterPro" id="IPR037523">
    <property type="entry name" value="VOC_core"/>
</dbReference>
<comment type="caution">
    <text evidence="2">The sequence shown here is derived from an EMBL/GenBank/DDBJ whole genome shotgun (WGS) entry which is preliminary data.</text>
</comment>
<reference evidence="2 3" key="1">
    <citation type="submission" date="2016-10" db="EMBL/GenBank/DDBJ databases">
        <authorList>
            <person name="Varghese N."/>
            <person name="Submissions S."/>
        </authorList>
    </citation>
    <scope>NUCLEOTIDE SEQUENCE [LARGE SCALE GENOMIC DNA]</scope>
    <source>
        <strain evidence="2 3">CGMCC 1.7734</strain>
    </source>
</reference>
<keyword evidence="3" id="KW-1185">Reference proteome</keyword>
<sequence>MEQEGKIISADLTVHEAEQVRNFYENVIGWEHSEVNMGSYNDYIMTTKDGTPVAGVCHQVGSNEGLPPVWMVYFQVSDLNDSLETCRKLGGKVLREPGGSGCGSFAVIEYPAGAICALSQM</sequence>
<dbReference type="InterPro" id="IPR052164">
    <property type="entry name" value="Anthracycline_SecMetBiosynth"/>
</dbReference>
<organism evidence="2 3">
    <name type="scientific">Virgibacillus subterraneus</name>
    <dbReference type="NCBI Taxonomy" id="621109"/>
    <lineage>
        <taxon>Bacteria</taxon>
        <taxon>Bacillati</taxon>
        <taxon>Bacillota</taxon>
        <taxon>Bacilli</taxon>
        <taxon>Bacillales</taxon>
        <taxon>Bacillaceae</taxon>
        <taxon>Virgibacillus</taxon>
    </lineage>
</organism>
<evidence type="ECO:0000259" key="1">
    <source>
        <dbReference type="PROSITE" id="PS51819"/>
    </source>
</evidence>
<dbReference type="InterPro" id="IPR004360">
    <property type="entry name" value="Glyas_Fos-R_dOase_dom"/>
</dbReference>
<dbReference type="Proteomes" id="UP000198733">
    <property type="component" value="Unassembled WGS sequence"/>
</dbReference>
<dbReference type="InterPro" id="IPR029068">
    <property type="entry name" value="Glyas_Bleomycin-R_OHBP_Dase"/>
</dbReference>